<keyword evidence="1" id="KW-0732">Signal</keyword>
<dbReference type="EMBL" id="PYGD01000001">
    <property type="protein sequence ID" value="PSK94855.1"/>
    <property type="molecule type" value="Genomic_DNA"/>
</dbReference>
<dbReference type="Proteomes" id="UP000240572">
    <property type="component" value="Unassembled WGS sequence"/>
</dbReference>
<keyword evidence="4" id="KW-1185">Reference proteome</keyword>
<feature type="domain" description="Secretion system C-terminal sorting" evidence="2">
    <location>
        <begin position="182"/>
        <end position="257"/>
    </location>
</feature>
<comment type="caution">
    <text evidence="3">The sequence shown here is derived from an EMBL/GenBank/DDBJ whole genome shotgun (WGS) entry which is preliminary data.</text>
</comment>
<proteinExistence type="predicted"/>
<evidence type="ECO:0000313" key="4">
    <source>
        <dbReference type="Proteomes" id="UP000240572"/>
    </source>
</evidence>
<protein>
    <submittedName>
        <fullName evidence="3">Putative secreted protein (Por secretion system target)</fullName>
    </submittedName>
</protein>
<accession>A0A2P8DCD3</accession>
<evidence type="ECO:0000313" key="3">
    <source>
        <dbReference type="EMBL" id="PSK94855.1"/>
    </source>
</evidence>
<organism evidence="3 4">
    <name type="scientific">Taibaiella chishuiensis</name>
    <dbReference type="NCBI Taxonomy" id="1434707"/>
    <lineage>
        <taxon>Bacteria</taxon>
        <taxon>Pseudomonadati</taxon>
        <taxon>Bacteroidota</taxon>
        <taxon>Chitinophagia</taxon>
        <taxon>Chitinophagales</taxon>
        <taxon>Chitinophagaceae</taxon>
        <taxon>Taibaiella</taxon>
    </lineage>
</organism>
<dbReference type="InterPro" id="IPR026444">
    <property type="entry name" value="Secre_tail"/>
</dbReference>
<evidence type="ECO:0000256" key="1">
    <source>
        <dbReference type="SAM" id="SignalP"/>
    </source>
</evidence>
<feature type="chain" id="PRO_5015159612" evidence="1">
    <location>
        <begin position="21"/>
        <end position="260"/>
    </location>
</feature>
<dbReference type="NCBIfam" id="TIGR04183">
    <property type="entry name" value="Por_Secre_tail"/>
    <property type="match status" value="1"/>
</dbReference>
<dbReference type="Pfam" id="PF18962">
    <property type="entry name" value="Por_Secre_tail"/>
    <property type="match status" value="1"/>
</dbReference>
<sequence>MKRICLTLITFCMFIIGAQAQKHVDLQLKWLTPQTNGTYANLNTGDTLWTRLEVKNAGADSITATDTVYFRMSGDLLGLPNEVGVSYYGTLTLYPNEVDTLNIYAIKGSATGQFNIPVNTTFESLYAYIVSRSGVWHDDPGVDLNGTQATVGGDNQSVIENVTFGSTGIGSIKGLEKTALNVYPNPASDKLHFKYNFTNTTATARVTDLAGRVIMTKEFGKLSGEKELSIDISALNGGLYYLELVMDSQRAISKFTVLQR</sequence>
<name>A0A2P8DCD3_9BACT</name>
<evidence type="ECO:0000259" key="2">
    <source>
        <dbReference type="Pfam" id="PF18962"/>
    </source>
</evidence>
<dbReference type="OrthoDB" id="615576at2"/>
<reference evidence="3 4" key="1">
    <citation type="submission" date="2018-03" db="EMBL/GenBank/DDBJ databases">
        <title>Genomic Encyclopedia of Type Strains, Phase III (KMG-III): the genomes of soil and plant-associated and newly described type strains.</title>
        <authorList>
            <person name="Whitman W."/>
        </authorList>
    </citation>
    <scope>NUCLEOTIDE SEQUENCE [LARGE SCALE GENOMIC DNA]</scope>
    <source>
        <strain evidence="3 4">CGMCC 1.12700</strain>
    </source>
</reference>
<gene>
    <name evidence="3" type="ORF">B0I18_1011018</name>
</gene>
<feature type="signal peptide" evidence="1">
    <location>
        <begin position="1"/>
        <end position="20"/>
    </location>
</feature>
<dbReference type="AlphaFoldDB" id="A0A2P8DCD3"/>